<evidence type="ECO:0000256" key="3">
    <source>
        <dbReference type="SAM" id="MobiDB-lite"/>
    </source>
</evidence>
<evidence type="ECO:0000256" key="2">
    <source>
        <dbReference type="ARBA" id="ARBA00022946"/>
    </source>
</evidence>
<name>A0A2J0KZA2_9BACT</name>
<dbReference type="PANTHER" id="PTHR46203:SF1">
    <property type="entry name" value="MITOCHONDRIAL TRANSLATION RELEASE FACTOR IN RESCUE"/>
    <property type="match status" value="1"/>
</dbReference>
<dbReference type="InterPro" id="IPR052405">
    <property type="entry name" value="Mito_Transl_Release_Factor"/>
</dbReference>
<evidence type="ECO:0000256" key="1">
    <source>
        <dbReference type="ARBA" id="ARBA00010835"/>
    </source>
</evidence>
<dbReference type="InterPro" id="IPR045853">
    <property type="entry name" value="Pep_chain_release_fac_I_sf"/>
</dbReference>
<accession>A0A2J0KZA2</accession>
<dbReference type="EMBL" id="PEWV01000071">
    <property type="protein sequence ID" value="PIU41153.1"/>
    <property type="molecule type" value="Genomic_DNA"/>
</dbReference>
<feature type="domain" description="Prokaryotic-type class I peptide chain release factors" evidence="4">
    <location>
        <begin position="20"/>
        <end position="130"/>
    </location>
</feature>
<dbReference type="Pfam" id="PF00472">
    <property type="entry name" value="RF-1"/>
    <property type="match status" value="1"/>
</dbReference>
<dbReference type="GO" id="GO:0003747">
    <property type="term" value="F:translation release factor activity"/>
    <property type="evidence" value="ECO:0007669"/>
    <property type="project" value="InterPro"/>
</dbReference>
<organism evidence="5 6">
    <name type="scientific">Candidatus Aquitaenariimonas noxiae</name>
    <dbReference type="NCBI Taxonomy" id="1974741"/>
    <lineage>
        <taxon>Bacteria</taxon>
        <taxon>Pseudomonadati</taxon>
        <taxon>Candidatus Omnitrophota</taxon>
        <taxon>Candidatus Aquitaenariimonas</taxon>
    </lineage>
</organism>
<dbReference type="Gene3D" id="3.30.160.20">
    <property type="match status" value="1"/>
</dbReference>
<dbReference type="Proteomes" id="UP000230052">
    <property type="component" value="Unassembled WGS sequence"/>
</dbReference>
<comment type="caution">
    <text evidence="5">The sequence shown here is derived from an EMBL/GenBank/DDBJ whole genome shotgun (WGS) entry which is preliminary data.</text>
</comment>
<protein>
    <submittedName>
        <fullName evidence="5">Peptide chain release factor-like protein</fullName>
    </submittedName>
</protein>
<proteinExistence type="inferred from homology"/>
<dbReference type="SUPFAM" id="SSF75620">
    <property type="entry name" value="Release factor"/>
    <property type="match status" value="1"/>
</dbReference>
<keyword evidence="2" id="KW-0809">Transit peptide</keyword>
<comment type="similarity">
    <text evidence="1">Belongs to the prokaryotic/mitochondrial release factor family.</text>
</comment>
<evidence type="ECO:0000313" key="5">
    <source>
        <dbReference type="EMBL" id="PIU41153.1"/>
    </source>
</evidence>
<evidence type="ECO:0000259" key="4">
    <source>
        <dbReference type="Pfam" id="PF00472"/>
    </source>
</evidence>
<evidence type="ECO:0000313" key="6">
    <source>
        <dbReference type="Proteomes" id="UP000230052"/>
    </source>
</evidence>
<dbReference type="PANTHER" id="PTHR46203">
    <property type="entry name" value="PROBABLE PEPTIDE CHAIN RELEASE FACTOR C12ORF65"/>
    <property type="match status" value="1"/>
</dbReference>
<dbReference type="AlphaFoldDB" id="A0A2J0KZA2"/>
<feature type="compositionally biased region" description="Basic residues" evidence="3">
    <location>
        <begin position="98"/>
        <end position="113"/>
    </location>
</feature>
<dbReference type="InterPro" id="IPR000352">
    <property type="entry name" value="Pep_chain_release_fac_I"/>
</dbReference>
<reference evidence="5 6" key="1">
    <citation type="submission" date="2017-09" db="EMBL/GenBank/DDBJ databases">
        <title>Depth-based differentiation of microbial function through sediment-hosted aquifers and enrichment of novel symbionts in the deep terrestrial subsurface.</title>
        <authorList>
            <person name="Probst A.J."/>
            <person name="Ladd B."/>
            <person name="Jarett J.K."/>
            <person name="Geller-Mcgrath D.E."/>
            <person name="Sieber C.M."/>
            <person name="Emerson J.B."/>
            <person name="Anantharaman K."/>
            <person name="Thomas B.C."/>
            <person name="Malmstrom R."/>
            <person name="Stieglmeier M."/>
            <person name="Klingl A."/>
            <person name="Woyke T."/>
            <person name="Ryan C.M."/>
            <person name="Banfield J.F."/>
        </authorList>
    </citation>
    <scope>NUCLEOTIDE SEQUENCE [LARGE SCALE GENOMIC DNA]</scope>
    <source>
        <strain evidence="5">CG07_land_8_20_14_0_80_42_15</strain>
    </source>
</reference>
<gene>
    <name evidence="5" type="ORF">COS99_07385</name>
</gene>
<sequence>MLFSVTMEKEEALKAKMGSLGIKESDLIEKFILASKKGGQKVNKTSACVYLKHIPTGIEVKCQKERSQALNRFLARRILANKIESLIMGKKSEERKRIEKIRRQKRKRSKRAKEKMLEYKKMHSEKKELRKPLTADF</sequence>
<feature type="region of interest" description="Disordered" evidence="3">
    <location>
        <begin position="96"/>
        <end position="115"/>
    </location>
</feature>